<reference evidence="1 2" key="1">
    <citation type="submission" date="2019-03" db="EMBL/GenBank/DDBJ databases">
        <title>Nematode-trapping fungi genome.</title>
        <authorList>
            <person name="Vidal-Diez De Ulzurrun G."/>
        </authorList>
    </citation>
    <scope>NUCLEOTIDE SEQUENCE [LARGE SCALE GENOMIC DNA]</scope>
    <source>
        <strain evidence="1 2">TWF154</strain>
    </source>
</reference>
<dbReference type="AlphaFoldDB" id="A0A7C8KFV2"/>
<dbReference type="SMART" id="SM01236">
    <property type="entry name" value="Haem_oxygenase_2"/>
    <property type="match status" value="1"/>
</dbReference>
<dbReference type="Proteomes" id="UP000297595">
    <property type="component" value="Unassembled WGS sequence"/>
</dbReference>
<organism evidence="1 2">
    <name type="scientific">Orbilia oligospora</name>
    <name type="common">Nematode-trapping fungus</name>
    <name type="synonym">Arthrobotrys oligospora</name>
    <dbReference type="NCBI Taxonomy" id="2813651"/>
    <lineage>
        <taxon>Eukaryota</taxon>
        <taxon>Fungi</taxon>
        <taxon>Dikarya</taxon>
        <taxon>Ascomycota</taxon>
        <taxon>Pezizomycotina</taxon>
        <taxon>Orbiliomycetes</taxon>
        <taxon>Orbiliales</taxon>
        <taxon>Orbiliaceae</taxon>
        <taxon>Orbilia</taxon>
    </lineage>
</organism>
<evidence type="ECO:0000313" key="1">
    <source>
        <dbReference type="EMBL" id="TGJ75281.1"/>
    </source>
</evidence>
<sequence>MTIKTDGQKMEWASNSEILPLATFTIIFVILAVGTCRILRELYLNYHDKNQVLDSRDSQTISTLDLERYLKQEIEDVAIRHSETEPCIHTQSDDQLQFHKQLYFKLQNLERYPEILPQARDVLISLLSETLQRAARLSDGILSLKSYDREELLEFNRKEHNFVMEKWEQYLSRRRTGSPRELFATRQEAKRWLAQSAPVKYVDGAWLGHIHKITTQFAHRQITKKAWQVLSEELGDGDVEKNHVYIYHRLIKSICPDLPAGDDIEFIHPRHHTHMSEPGPWKAAVAQLLISLFPHDFLPEILGFNMHFEAVTLETLQAAKELKELKIDPYYFLLHISIDNADSGHAAMAVETVIEYIELIRARDGYAAAHEAWVRVQAGYVLSSGLPIAPASSTIDKSASPRRIFSDLEREVVRIFKSKAEVSQKIHCGSNLKLGGRAIFEWLEPSVLASEENQATLLDVLSNSKPWVYQGESQRSRFIKELSWGGKMFGSFTRNEVTTIEMWIDSLGSGDPKFYWRFINKEEAPPEITVQNRDVRIHHPVFEMVSASGHLGGITVAEYSPIPLMVDGAAEPDLARLLPLWFTHPCLLEHLVCTPAKTTTVTSSAVLRLLRVQSGFDREDIVVAGMDEFRRSSKTVDLVDLGLQMIRRSGFPEPECLRDVLDSWNSEFALLMLHLCKRPLEYESLLLGMAMAFIDLHDVVARSSSLLTDSSKRSLADIATRERENLNICFQELRDDKTRLAEFSRGYSLCRAEVENCFSRGQTLDRIENS</sequence>
<evidence type="ECO:0000313" key="2">
    <source>
        <dbReference type="Proteomes" id="UP000297595"/>
    </source>
</evidence>
<proteinExistence type="predicted"/>
<accession>A0A7C8KFV2</accession>
<dbReference type="Pfam" id="PF14518">
    <property type="entry name" value="Haem_oxygenas_2"/>
    <property type="match status" value="1"/>
</dbReference>
<comment type="caution">
    <text evidence="1">The sequence shown here is derived from an EMBL/GenBank/DDBJ whole genome shotgun (WGS) entry which is preliminary data.</text>
</comment>
<dbReference type="EMBL" id="SOZJ01000001">
    <property type="protein sequence ID" value="TGJ75281.1"/>
    <property type="molecule type" value="Genomic_DNA"/>
</dbReference>
<protein>
    <submittedName>
        <fullName evidence="1">Uncharacterized protein</fullName>
    </submittedName>
</protein>
<name>A0A7C8KFV2_ORBOL</name>
<dbReference type="Gene3D" id="1.20.910.10">
    <property type="entry name" value="Heme oxygenase-like"/>
    <property type="match status" value="1"/>
</dbReference>
<dbReference type="InterPro" id="IPR016084">
    <property type="entry name" value="Haem_Oase-like_multi-hlx"/>
</dbReference>
<gene>
    <name evidence="1" type="ORF">EYR41_002219</name>
</gene>